<dbReference type="RefSeq" id="WP_136378119.1">
    <property type="nucleotide sequence ID" value="NZ_SLUB01000003.1"/>
</dbReference>
<dbReference type="GO" id="GO:0016810">
    <property type="term" value="F:hydrolase activity, acting on carbon-nitrogen (but not peptide) bonds"/>
    <property type="evidence" value="ECO:0007669"/>
    <property type="project" value="InterPro"/>
</dbReference>
<name>A0A4S3PXY7_9BACI</name>
<dbReference type="Gene3D" id="2.30.40.10">
    <property type="entry name" value="Urease, subunit C, domain 1"/>
    <property type="match status" value="1"/>
</dbReference>
<accession>A0A4S3PXY7</accession>
<dbReference type="InterPro" id="IPR033932">
    <property type="entry name" value="YtcJ-like"/>
</dbReference>
<keyword evidence="3" id="KW-1185">Reference proteome</keyword>
<dbReference type="PANTHER" id="PTHR22642">
    <property type="entry name" value="IMIDAZOLONEPROPIONASE"/>
    <property type="match status" value="1"/>
</dbReference>
<dbReference type="AlphaFoldDB" id="A0A4S3PXY7"/>
<dbReference type="CDD" id="cd01300">
    <property type="entry name" value="YtcJ_like"/>
    <property type="match status" value="1"/>
</dbReference>
<reference evidence="2 3" key="1">
    <citation type="journal article" date="2019" name="Indoor Air">
        <title>Impacts of indoor surface finishes on bacterial viability.</title>
        <authorList>
            <person name="Hu J."/>
            <person name="Maamar S.B."/>
            <person name="Glawe A.J."/>
            <person name="Gottel N."/>
            <person name="Gilbert J.A."/>
            <person name="Hartmann E.M."/>
        </authorList>
    </citation>
    <scope>NUCLEOTIDE SEQUENCE [LARGE SCALE GENOMIC DNA]</scope>
    <source>
        <strain evidence="2 3">AF060A6</strain>
    </source>
</reference>
<dbReference type="SUPFAM" id="SSF51556">
    <property type="entry name" value="Metallo-dependent hydrolases"/>
    <property type="match status" value="1"/>
</dbReference>
<dbReference type="Proteomes" id="UP000306477">
    <property type="component" value="Unassembled WGS sequence"/>
</dbReference>
<comment type="caution">
    <text evidence="2">The sequence shown here is derived from an EMBL/GenBank/DDBJ whole genome shotgun (WGS) entry which is preliminary data.</text>
</comment>
<organism evidence="2 3">
    <name type="scientific">Bacillus timonensis</name>
    <dbReference type="NCBI Taxonomy" id="1033734"/>
    <lineage>
        <taxon>Bacteria</taxon>
        <taxon>Bacillati</taxon>
        <taxon>Bacillota</taxon>
        <taxon>Bacilli</taxon>
        <taxon>Bacillales</taxon>
        <taxon>Bacillaceae</taxon>
        <taxon>Bacillus</taxon>
    </lineage>
</organism>
<dbReference type="InterPro" id="IPR032466">
    <property type="entry name" value="Metal_Hydrolase"/>
</dbReference>
<dbReference type="Gene3D" id="3.20.20.140">
    <property type="entry name" value="Metal-dependent hydrolases"/>
    <property type="match status" value="1"/>
</dbReference>
<keyword evidence="2" id="KW-0378">Hydrolase</keyword>
<evidence type="ECO:0000313" key="3">
    <source>
        <dbReference type="Proteomes" id="UP000306477"/>
    </source>
</evidence>
<gene>
    <name evidence="2" type="ORF">E1I69_02815</name>
</gene>
<dbReference type="STRING" id="1033734.GCA_000285535_03807"/>
<sequence length="529" mass="59651">MGTLWTGERIYTMEREQNVVEAVFVEDGIVIATGFKDELENNYNSLITKRMDLKGNTMFPGFVDSHMHLIGHGEKLLKLDFSNMTSSTQISNAIQEYIKDKPAGQWIIGEGWNENQLPDRKIFHRSELDELAPNYPLMLKRICRHAVVVNTKALELAGITDDTPNPEGGVIVRDLNGNATGYLLDQAQELVKKVIPEVTEEYIQNALHVSIEDCLRVGLVGGHTEDLNYYGGFLRTYKAFQKIINEDNCKFRANLLVHHEVVEDMHHLGYKFGEMEDLLELGAMKIFADGSLGGRTALLSHPYNDSPDTSGVAIHPPDELKALVQKARRYKMPVAVHAIGDLAFEYVLNAIEEFPPFGNQRDRLIHAQILRKELIERAKQLPLILDIQPRFVVSDFPWVVERIGEANMKNCYAWKTLLREGLYCAGGSDAPIEPIDPLLGIHAAVTRQKPGEEEVYMPEQRISVYEAVQLFTTGSAYAIGKENSLGKIAPGFKADFTILDKDLFQINEDEILNTNVMMTVVDDTVMYER</sequence>
<proteinExistence type="predicted"/>
<feature type="domain" description="Amidohydrolase 3" evidence="1">
    <location>
        <begin position="51"/>
        <end position="527"/>
    </location>
</feature>
<dbReference type="EMBL" id="SLUB01000003">
    <property type="protein sequence ID" value="THE14767.1"/>
    <property type="molecule type" value="Genomic_DNA"/>
</dbReference>
<dbReference type="PANTHER" id="PTHR22642:SF2">
    <property type="entry name" value="PROTEIN LONG AFTER FAR-RED 3"/>
    <property type="match status" value="1"/>
</dbReference>
<dbReference type="InterPro" id="IPR013108">
    <property type="entry name" value="Amidohydro_3"/>
</dbReference>
<dbReference type="InterPro" id="IPR011059">
    <property type="entry name" value="Metal-dep_hydrolase_composite"/>
</dbReference>
<evidence type="ECO:0000259" key="1">
    <source>
        <dbReference type="Pfam" id="PF07969"/>
    </source>
</evidence>
<evidence type="ECO:0000313" key="2">
    <source>
        <dbReference type="EMBL" id="THE14767.1"/>
    </source>
</evidence>
<protein>
    <submittedName>
        <fullName evidence="2">Amidohydrolase</fullName>
    </submittedName>
</protein>
<dbReference type="OrthoDB" id="9767366at2"/>
<dbReference type="Gene3D" id="3.10.310.70">
    <property type="match status" value="1"/>
</dbReference>
<dbReference type="SUPFAM" id="SSF51338">
    <property type="entry name" value="Composite domain of metallo-dependent hydrolases"/>
    <property type="match status" value="1"/>
</dbReference>
<dbReference type="Pfam" id="PF07969">
    <property type="entry name" value="Amidohydro_3"/>
    <property type="match status" value="1"/>
</dbReference>